<dbReference type="GO" id="GO:0016020">
    <property type="term" value="C:membrane"/>
    <property type="evidence" value="ECO:0000318"/>
    <property type="project" value="GO_Central"/>
</dbReference>
<dbReference type="RefSeq" id="XP_002172193.1">
    <property type="nucleotide sequence ID" value="XM_002172157.1"/>
</dbReference>
<feature type="transmembrane region" description="Helical" evidence="19">
    <location>
        <begin position="314"/>
        <end position="334"/>
    </location>
</feature>
<dbReference type="InterPro" id="IPR000715">
    <property type="entry name" value="Glycosyl_transferase_4"/>
</dbReference>
<evidence type="ECO:0000256" key="12">
    <source>
        <dbReference type="ARBA" id="ARBA00022842"/>
    </source>
</evidence>
<dbReference type="UniPathway" id="UPA00378"/>
<keyword evidence="22" id="KW-1185">Reference proteome</keyword>
<dbReference type="InterPro" id="IPR033895">
    <property type="entry name" value="GPT"/>
</dbReference>
<sequence length="448" mass="50440">MSSRLQQFALYGAGIALLFNPWCLQLVSALGVSLLAYVSTVTLIPRVGDAFIRRGFSGKDMNKAEKKIIPETMGVVCALVYFICMIVFIPFLFYKYLVPNGVKPTSEVGWMNRERAIASHFPHNHLVEYLAALLSILSISLLGILDDLFDIRWRHKFFLPAIAAIPLLVVYYVDCDKTYVSVPTVLRPFLSRSIVDLGVLYYMYMAAVAIFCPNSINIIAGINGVEAGQSLVLAIMVCLNDVLFLVRPGTTTDAIHLHLLSLYLLLPLVAVTLGLLKYNWWPSRVFVGDTYCYFAGMVLAVAGILGHFSKTLLLFFLPQIFNFVLSIPQLFGLVPCPRHRLPRFNPETGLLQNSYVDFTDTPNLPKKTKLSILLFERLRLIKVEYEPKTGRILRCTNFTIINFLLAHLGTMREDHLTMVVMALQFGVGVFALFFRHVLAPIAYRNDNL</sequence>
<dbReference type="CDD" id="cd06855">
    <property type="entry name" value="GT_GPT_euk"/>
    <property type="match status" value="1"/>
</dbReference>
<evidence type="ECO:0000256" key="5">
    <source>
        <dbReference type="ARBA" id="ARBA00013225"/>
    </source>
</evidence>
<dbReference type="HOGENOM" id="CLU_029942_1_0_1"/>
<dbReference type="STRING" id="402676.B6JWZ9"/>
<comment type="pathway">
    <text evidence="3">Protein modification; protein glycosylation.</text>
</comment>
<dbReference type="OrthoDB" id="10262326at2759"/>
<evidence type="ECO:0000256" key="1">
    <source>
        <dbReference type="ARBA" id="ARBA00001946"/>
    </source>
</evidence>
<evidence type="ECO:0000256" key="10">
    <source>
        <dbReference type="ARBA" id="ARBA00022723"/>
    </source>
</evidence>
<dbReference type="GeneID" id="7052016"/>
<dbReference type="GO" id="GO:0006488">
    <property type="term" value="P:dolichol-linked oligosaccharide biosynthetic process"/>
    <property type="evidence" value="ECO:0007669"/>
    <property type="project" value="EnsemblFungi"/>
</dbReference>
<protein>
    <recommendedName>
        <fullName evidence="6">UDP-N-acetylglucosamine--dolichyl-phosphate N-acetylglucosaminephosphotransferase</fullName>
        <ecNumber evidence="5">2.7.8.15</ecNumber>
    </recommendedName>
    <alternativeName>
        <fullName evidence="15">GlcNAc-1-P transferase</fullName>
    </alternativeName>
    <alternativeName>
        <fullName evidence="16">N-acetylglucosamine-1-phosphate transferase</fullName>
    </alternativeName>
</protein>
<feature type="transmembrane region" description="Helical" evidence="19">
    <location>
        <begin position="255"/>
        <end position="278"/>
    </location>
</feature>
<evidence type="ECO:0000256" key="18">
    <source>
        <dbReference type="ARBA" id="ARBA00045078"/>
    </source>
</evidence>
<evidence type="ECO:0000256" key="9">
    <source>
        <dbReference type="ARBA" id="ARBA00022692"/>
    </source>
</evidence>
<feature type="transmembrane region" description="Helical" evidence="19">
    <location>
        <begin position="126"/>
        <end position="145"/>
    </location>
</feature>
<dbReference type="EC" id="2.7.8.15" evidence="5"/>
<accession>B6JWZ9</accession>
<evidence type="ECO:0000313" key="21">
    <source>
        <dbReference type="JaponicusDB" id="SJAG_00924"/>
    </source>
</evidence>
<comment type="cofactor">
    <cofactor evidence="1">
        <name>Mg(2+)</name>
        <dbReference type="ChEBI" id="CHEBI:18420"/>
    </cofactor>
</comment>
<reference evidence="20 22" key="1">
    <citation type="journal article" date="2011" name="Science">
        <title>Comparative functional genomics of the fission yeasts.</title>
        <authorList>
            <person name="Rhind N."/>
            <person name="Chen Z."/>
            <person name="Yassour M."/>
            <person name="Thompson D.A."/>
            <person name="Haas B.J."/>
            <person name="Habib N."/>
            <person name="Wapinski I."/>
            <person name="Roy S."/>
            <person name="Lin M.F."/>
            <person name="Heiman D.I."/>
            <person name="Young S.K."/>
            <person name="Furuya K."/>
            <person name="Guo Y."/>
            <person name="Pidoux A."/>
            <person name="Chen H.M."/>
            <person name="Robbertse B."/>
            <person name="Goldberg J.M."/>
            <person name="Aoki K."/>
            <person name="Bayne E.H."/>
            <person name="Berlin A.M."/>
            <person name="Desjardins C.A."/>
            <person name="Dobbs E."/>
            <person name="Dukaj L."/>
            <person name="Fan L."/>
            <person name="FitzGerald M.G."/>
            <person name="French C."/>
            <person name="Gujja S."/>
            <person name="Hansen K."/>
            <person name="Keifenheim D."/>
            <person name="Levin J.Z."/>
            <person name="Mosher R.A."/>
            <person name="Mueller C.A."/>
            <person name="Pfiffner J."/>
            <person name="Priest M."/>
            <person name="Russ C."/>
            <person name="Smialowska A."/>
            <person name="Swoboda P."/>
            <person name="Sykes S.M."/>
            <person name="Vaughn M."/>
            <person name="Vengrova S."/>
            <person name="Yoder R."/>
            <person name="Zeng Q."/>
            <person name="Allshire R."/>
            <person name="Baulcombe D."/>
            <person name="Birren B.W."/>
            <person name="Brown W."/>
            <person name="Ekwall K."/>
            <person name="Kellis M."/>
            <person name="Leatherwood J."/>
            <person name="Levin H."/>
            <person name="Margalit H."/>
            <person name="Martienssen R."/>
            <person name="Nieduszynski C.A."/>
            <person name="Spatafora J.W."/>
            <person name="Friedman N."/>
            <person name="Dalgaard J.Z."/>
            <person name="Baumann P."/>
            <person name="Niki H."/>
            <person name="Regev A."/>
            <person name="Nusbaum C."/>
        </authorList>
    </citation>
    <scope>NUCLEOTIDE SEQUENCE [LARGE SCALE GENOMIC DNA]</scope>
    <source>
        <strain evidence="22">yFS275 / FY16936</strain>
    </source>
</reference>
<comment type="catalytic activity">
    <reaction evidence="18">
        <text>a di-trans,poly-cis-dolichyl phosphate + UDP-N-acetyl-alpha-D-glucosamine = an N-acetyl-alpha-D-glucosaminyl-diphospho-di-trans,poly-cis-dolichol + UMP</text>
        <dbReference type="Rhea" id="RHEA:13289"/>
        <dbReference type="Rhea" id="RHEA-COMP:19498"/>
        <dbReference type="Rhea" id="RHEA-COMP:19507"/>
        <dbReference type="ChEBI" id="CHEBI:57683"/>
        <dbReference type="ChEBI" id="CHEBI:57705"/>
        <dbReference type="ChEBI" id="CHEBI:57865"/>
        <dbReference type="ChEBI" id="CHEBI:58427"/>
        <dbReference type="EC" id="2.7.8.15"/>
    </reaction>
    <physiologicalReaction direction="left-to-right" evidence="18">
        <dbReference type="Rhea" id="RHEA:13290"/>
    </physiologicalReaction>
</comment>
<evidence type="ECO:0000256" key="7">
    <source>
        <dbReference type="ARBA" id="ARBA00022676"/>
    </source>
</evidence>
<keyword evidence="10" id="KW-0479">Metal-binding</keyword>
<comment type="subcellular location">
    <subcellularLocation>
        <location evidence="2">Endoplasmic reticulum membrane</location>
        <topology evidence="2">Multi-pass membrane protein</topology>
    </subcellularLocation>
</comment>
<comment type="similarity">
    <text evidence="4">Belongs to the glycosyltransferase 4 family.</text>
</comment>
<dbReference type="GO" id="GO:0009060">
    <property type="term" value="P:aerobic respiration"/>
    <property type="evidence" value="ECO:0007669"/>
    <property type="project" value="EnsemblFungi"/>
</dbReference>
<feature type="transmembrane region" description="Helical" evidence="19">
    <location>
        <begin position="416"/>
        <end position="434"/>
    </location>
</feature>
<dbReference type="EMBL" id="KE651166">
    <property type="protein sequence ID" value="EEB05900.1"/>
    <property type="molecule type" value="Genomic_DNA"/>
</dbReference>
<feature type="transmembrane region" description="Helical" evidence="19">
    <location>
        <begin position="199"/>
        <end position="219"/>
    </location>
</feature>
<dbReference type="GO" id="GO:0016757">
    <property type="term" value="F:glycosyltransferase activity"/>
    <property type="evidence" value="ECO:0007669"/>
    <property type="project" value="UniProtKB-KW"/>
</dbReference>
<name>B6JWZ9_SCHJY</name>
<dbReference type="GO" id="GO:0043541">
    <property type="term" value="C:UDP-N-acetylglucosamine transferase complex"/>
    <property type="evidence" value="ECO:0007669"/>
    <property type="project" value="EnsemblFungi"/>
</dbReference>
<evidence type="ECO:0000256" key="2">
    <source>
        <dbReference type="ARBA" id="ARBA00004477"/>
    </source>
</evidence>
<keyword evidence="8" id="KW-0808">Transferase</keyword>
<proteinExistence type="inferred from homology"/>
<evidence type="ECO:0000256" key="4">
    <source>
        <dbReference type="ARBA" id="ARBA00009317"/>
    </source>
</evidence>
<keyword evidence="7" id="KW-0328">Glycosyltransferase</keyword>
<dbReference type="GO" id="GO:0046872">
    <property type="term" value="F:metal ion binding"/>
    <property type="evidence" value="ECO:0007669"/>
    <property type="project" value="UniProtKB-KW"/>
</dbReference>
<feature type="transmembrane region" description="Helical" evidence="19">
    <location>
        <begin position="9"/>
        <end position="28"/>
    </location>
</feature>
<evidence type="ECO:0000256" key="15">
    <source>
        <dbReference type="ARBA" id="ARBA00029567"/>
    </source>
</evidence>
<evidence type="ECO:0000256" key="14">
    <source>
        <dbReference type="ARBA" id="ARBA00023136"/>
    </source>
</evidence>
<evidence type="ECO:0000256" key="11">
    <source>
        <dbReference type="ARBA" id="ARBA00022824"/>
    </source>
</evidence>
<dbReference type="eggNOG" id="KOG2788">
    <property type="taxonomic scope" value="Eukaryota"/>
</dbReference>
<feature type="transmembrane region" description="Helical" evidence="19">
    <location>
        <begin position="157"/>
        <end position="173"/>
    </location>
</feature>
<gene>
    <name evidence="21" type="primary">alg7</name>
    <name evidence="21" type="synonym">gpt2</name>
    <name evidence="20" type="ORF">SJAG_00924</name>
</gene>
<evidence type="ECO:0000313" key="22">
    <source>
        <dbReference type="Proteomes" id="UP000001744"/>
    </source>
</evidence>
<feature type="transmembrane region" description="Helical" evidence="19">
    <location>
        <begin position="290"/>
        <end position="308"/>
    </location>
</feature>
<dbReference type="OMA" id="LPHFNAR"/>
<evidence type="ECO:0000256" key="6">
    <source>
        <dbReference type="ARBA" id="ARBA00017659"/>
    </source>
</evidence>
<feature type="transmembrane region" description="Helical" evidence="19">
    <location>
        <begin position="392"/>
        <end position="410"/>
    </location>
</feature>
<organism evidence="20 22">
    <name type="scientific">Schizosaccharomyces japonicus (strain yFS275 / FY16936)</name>
    <name type="common">Fission yeast</name>
    <dbReference type="NCBI Taxonomy" id="402676"/>
    <lineage>
        <taxon>Eukaryota</taxon>
        <taxon>Fungi</taxon>
        <taxon>Dikarya</taxon>
        <taxon>Ascomycota</taxon>
        <taxon>Taphrinomycotina</taxon>
        <taxon>Schizosaccharomycetes</taxon>
        <taxon>Schizosaccharomycetales</taxon>
        <taxon>Schizosaccharomycetaceae</taxon>
        <taxon>Schizosaccharomyces</taxon>
    </lineage>
</organism>
<dbReference type="JaponicusDB" id="SJAG_00924">
    <property type="gene designation" value="alg7"/>
</dbReference>
<keyword evidence="9 19" id="KW-0812">Transmembrane</keyword>
<dbReference type="Pfam" id="PF00953">
    <property type="entry name" value="Glycos_transf_4"/>
    <property type="match status" value="1"/>
</dbReference>
<evidence type="ECO:0000256" key="16">
    <source>
        <dbReference type="ARBA" id="ARBA00033238"/>
    </source>
</evidence>
<keyword evidence="12" id="KW-0460">Magnesium</keyword>
<evidence type="ECO:0000256" key="17">
    <source>
        <dbReference type="ARBA" id="ARBA00044717"/>
    </source>
</evidence>
<dbReference type="VEuPathDB" id="FungiDB:SJAG_00924"/>
<evidence type="ECO:0000256" key="8">
    <source>
        <dbReference type="ARBA" id="ARBA00022679"/>
    </source>
</evidence>
<keyword evidence="11" id="KW-0256">Endoplasmic reticulum</keyword>
<comment type="function">
    <text evidence="17">UDP-N-acetylglucosamine--dolichyl-phosphate N-acetylglucosaminephosphotransferase that operates in the biosynthetic pathway of dolichol-linked oligosaccharides, the glycan precursors employed in protein asparagine (N)-glycosylation. The assembly of dolichol-linked oligosaccharides begins on the cytosolic side of the endoplasmic reticulum membrane and finishes in its lumen. The sequential addition of sugars to dolichol pyrophosphate produces dolichol-linked oligosaccharides containing fourteen sugars, including two GlcNAcs, nine mannoses and three glucoses. Once assembled, the oligosaccharide is transferred from the lipid to nascent proteins by oligosaccharyltransferases. Catalyzes the initial step of dolichol-linked oligosaccharide biosynthesis, transfering GlcNAc-1-P from cytosolic UDP-GlcNAc onto the carrier lipid dolichyl phosphate (P-dolichol), yielding GlcNAc-P-P-dolichol embedded in the cytoplasmic leaflet of the endoplasmic reticulum membrane.</text>
</comment>
<keyword evidence="14 19" id="KW-0472">Membrane</keyword>
<dbReference type="PANTHER" id="PTHR10571:SF0">
    <property type="entry name" value="UDP-N-ACETYLGLUCOSAMINE--DOLICHYL-PHOSPHATE N-ACETYLGLUCOSAMINEPHOSPHOTRANSFERASE"/>
    <property type="match status" value="1"/>
</dbReference>
<dbReference type="GO" id="GO:0003975">
    <property type="term" value="F:UDP-N-acetylglucosamine-dolichyl-phosphate N-acetylglucosaminephosphotransferase activity"/>
    <property type="evidence" value="ECO:0000318"/>
    <property type="project" value="GO_Central"/>
</dbReference>
<feature type="transmembrane region" description="Helical" evidence="19">
    <location>
        <begin position="73"/>
        <end position="94"/>
    </location>
</feature>
<evidence type="ECO:0000256" key="13">
    <source>
        <dbReference type="ARBA" id="ARBA00022989"/>
    </source>
</evidence>
<evidence type="ECO:0000313" key="20">
    <source>
        <dbReference type="EMBL" id="EEB05900.1"/>
    </source>
</evidence>
<dbReference type="Proteomes" id="UP000001744">
    <property type="component" value="Unassembled WGS sequence"/>
</dbReference>
<dbReference type="AlphaFoldDB" id="B6JWZ9"/>
<dbReference type="PANTHER" id="PTHR10571">
    <property type="entry name" value="UDP-N-ACETYLGLUCOSAMINE--DOLICHYL-PHOSPHATE N-ACETYLGLUCOSAMINEPHOSPHOTRANSFERASE"/>
    <property type="match status" value="1"/>
</dbReference>
<evidence type="ECO:0000256" key="3">
    <source>
        <dbReference type="ARBA" id="ARBA00004922"/>
    </source>
</evidence>
<evidence type="ECO:0000256" key="19">
    <source>
        <dbReference type="SAM" id="Phobius"/>
    </source>
</evidence>
<keyword evidence="13 19" id="KW-1133">Transmembrane helix</keyword>